<evidence type="ECO:0000256" key="3">
    <source>
        <dbReference type="ARBA" id="ARBA00023163"/>
    </source>
</evidence>
<evidence type="ECO:0000256" key="1">
    <source>
        <dbReference type="ARBA" id="ARBA00023015"/>
    </source>
</evidence>
<dbReference type="InterPro" id="IPR036388">
    <property type="entry name" value="WH-like_DNA-bd_sf"/>
</dbReference>
<gene>
    <name evidence="6" type="ORF">U14_00476</name>
</gene>
<organism evidence="6">
    <name type="scientific">Candidatus Moduliflexus flocculans</name>
    <dbReference type="NCBI Taxonomy" id="1499966"/>
    <lineage>
        <taxon>Bacteria</taxon>
        <taxon>Candidatus Moduliflexota</taxon>
        <taxon>Candidatus Moduliflexia</taxon>
        <taxon>Candidatus Moduliflexales</taxon>
        <taxon>Candidatus Moduliflexaceae</taxon>
    </lineage>
</organism>
<dbReference type="PANTHER" id="PTHR44688">
    <property type="entry name" value="DNA-BINDING TRANSCRIPTIONAL ACTIVATOR DEVR_DOSR"/>
    <property type="match status" value="1"/>
</dbReference>
<dbReference type="PROSITE" id="PS50043">
    <property type="entry name" value="HTH_LUXR_2"/>
    <property type="match status" value="1"/>
</dbReference>
<dbReference type="SMART" id="SM00421">
    <property type="entry name" value="HTH_LUXR"/>
    <property type="match status" value="1"/>
</dbReference>
<dbReference type="STRING" id="1499966.U14_00476"/>
<feature type="transmembrane region" description="Helical" evidence="4">
    <location>
        <begin position="201"/>
        <end position="220"/>
    </location>
</feature>
<evidence type="ECO:0000256" key="4">
    <source>
        <dbReference type="SAM" id="Phobius"/>
    </source>
</evidence>
<feature type="transmembrane region" description="Helical" evidence="4">
    <location>
        <begin position="135"/>
        <end position="159"/>
    </location>
</feature>
<feature type="domain" description="HTH luxR-type" evidence="5">
    <location>
        <begin position="264"/>
        <end position="329"/>
    </location>
</feature>
<feature type="transmembrane region" description="Helical" evidence="4">
    <location>
        <begin position="108"/>
        <end position="129"/>
    </location>
</feature>
<dbReference type="PANTHER" id="PTHR44688:SF16">
    <property type="entry name" value="DNA-BINDING TRANSCRIPTIONAL ACTIVATOR DEVR_DOSR"/>
    <property type="match status" value="1"/>
</dbReference>
<feature type="transmembrane region" description="Helical" evidence="4">
    <location>
        <begin position="34"/>
        <end position="56"/>
    </location>
</feature>
<protein>
    <submittedName>
        <fullName evidence="6">Transcriptional regulator, LuxR family</fullName>
    </submittedName>
</protein>
<dbReference type="Proteomes" id="UP000030700">
    <property type="component" value="Unassembled WGS sequence"/>
</dbReference>
<evidence type="ECO:0000256" key="2">
    <source>
        <dbReference type="ARBA" id="ARBA00023125"/>
    </source>
</evidence>
<proteinExistence type="predicted"/>
<feature type="transmembrane region" description="Helical" evidence="4">
    <location>
        <begin position="6"/>
        <end position="27"/>
    </location>
</feature>
<dbReference type="HOGENOM" id="CLU_808125_0_0_0"/>
<dbReference type="GO" id="GO:0006355">
    <property type="term" value="P:regulation of DNA-templated transcription"/>
    <property type="evidence" value="ECO:0007669"/>
    <property type="project" value="InterPro"/>
</dbReference>
<keyword evidence="3" id="KW-0804">Transcription</keyword>
<reference evidence="6" key="1">
    <citation type="journal article" date="2015" name="PeerJ">
        <title>First genomic representation of candidate bacterial phylum KSB3 points to enhanced environmental sensing as a trigger of wastewater bulking.</title>
        <authorList>
            <person name="Sekiguchi Y."/>
            <person name="Ohashi A."/>
            <person name="Parks D.H."/>
            <person name="Yamauchi T."/>
            <person name="Tyson G.W."/>
            <person name="Hugenholtz P."/>
        </authorList>
    </citation>
    <scope>NUCLEOTIDE SEQUENCE [LARGE SCALE GENOMIC DNA]</scope>
</reference>
<keyword evidence="1" id="KW-0805">Transcription regulation</keyword>
<dbReference type="PRINTS" id="PR00038">
    <property type="entry name" value="HTHLUXR"/>
</dbReference>
<accession>A0A0S6VQF5</accession>
<keyword evidence="7" id="KW-1185">Reference proteome</keyword>
<dbReference type="GO" id="GO:0003677">
    <property type="term" value="F:DNA binding"/>
    <property type="evidence" value="ECO:0007669"/>
    <property type="project" value="UniProtKB-KW"/>
</dbReference>
<dbReference type="PROSITE" id="PS00622">
    <property type="entry name" value="HTH_LUXR_1"/>
    <property type="match status" value="1"/>
</dbReference>
<feature type="transmembrane region" description="Helical" evidence="4">
    <location>
        <begin position="76"/>
        <end position="96"/>
    </location>
</feature>
<evidence type="ECO:0000313" key="6">
    <source>
        <dbReference type="EMBL" id="GAK49255.1"/>
    </source>
</evidence>
<keyword evidence="4" id="KW-0472">Membrane</keyword>
<dbReference type="SUPFAM" id="SSF46894">
    <property type="entry name" value="C-terminal effector domain of the bipartite response regulators"/>
    <property type="match status" value="1"/>
</dbReference>
<dbReference type="Gene3D" id="1.10.10.10">
    <property type="entry name" value="Winged helix-like DNA-binding domain superfamily/Winged helix DNA-binding domain"/>
    <property type="match status" value="1"/>
</dbReference>
<keyword evidence="2" id="KW-0238">DNA-binding</keyword>
<dbReference type="InterPro" id="IPR000792">
    <property type="entry name" value="Tscrpt_reg_LuxR_C"/>
</dbReference>
<dbReference type="EMBL" id="DF820455">
    <property type="protein sequence ID" value="GAK49255.1"/>
    <property type="molecule type" value="Genomic_DNA"/>
</dbReference>
<keyword evidence="4" id="KW-0812">Transmembrane</keyword>
<name>A0A0S6VQF5_9BACT</name>
<evidence type="ECO:0000259" key="5">
    <source>
        <dbReference type="PROSITE" id="PS50043"/>
    </source>
</evidence>
<dbReference type="CDD" id="cd06170">
    <property type="entry name" value="LuxR_C_like"/>
    <property type="match status" value="1"/>
</dbReference>
<evidence type="ECO:0000313" key="7">
    <source>
        <dbReference type="Proteomes" id="UP000030700"/>
    </source>
</evidence>
<dbReference type="AlphaFoldDB" id="A0A0S6VQF5"/>
<sequence>MFEYTLYFFSAYSCGVLSLGMLAVSYLKTRNETLAYYSYFQAVFTTLILIQVGLGYLSDIAPHDEGGFSEAIASSLYASEFIIGFLTLFALIVFCLHFFSVPRLMRHAAVSGGVLLVSDLMLHVAVFVWPNTHFATIVLFFNDHLSSAALLYLLILGVSHYKTLATSAERLLAKRLLIIFLIALPSTYIEMLLETTMESSLSFYPLIYLSETILLTHYFVKQALFSHQTAAPAYAVAPRSETVANPLPTESSEKTLTPVIPESDIFERYGISPREKELALLALQGRNNSEIAETLFISVSTVKTHLSNIYEKFGVKNRYELITFLANKSATLSTASTIHASDE</sequence>
<dbReference type="InterPro" id="IPR016032">
    <property type="entry name" value="Sig_transdc_resp-reg_C-effctor"/>
</dbReference>
<feature type="transmembrane region" description="Helical" evidence="4">
    <location>
        <begin position="171"/>
        <end position="189"/>
    </location>
</feature>
<dbReference type="Pfam" id="PF00196">
    <property type="entry name" value="GerE"/>
    <property type="match status" value="1"/>
</dbReference>
<keyword evidence="4" id="KW-1133">Transmembrane helix</keyword>